<reference evidence="1" key="1">
    <citation type="submission" date="2014-07" db="EMBL/GenBank/DDBJ databases">
        <authorList>
            <person name="Monot Marc"/>
        </authorList>
    </citation>
    <scope>NUCLEOTIDE SEQUENCE</scope>
    <source>
        <strain evidence="1">7032994</strain>
    </source>
</reference>
<dbReference type="AlphaFoldDB" id="A0A069AC51"/>
<evidence type="ECO:0000313" key="1">
    <source>
        <dbReference type="EMBL" id="CDS86918.1"/>
    </source>
</evidence>
<protein>
    <submittedName>
        <fullName evidence="1">Uncharacterized protein</fullName>
    </submittedName>
</protein>
<proteinExistence type="predicted"/>
<dbReference type="EMBL" id="LK932400">
    <property type="protein sequence ID" value="CDS86918.1"/>
    <property type="molecule type" value="Genomic_DNA"/>
</dbReference>
<sequence>MIKNGILFLTNQLYSGGNLYEIQKIIMFVIMSSINFSCGWMF</sequence>
<gene>
    <name evidence="1" type="ORF">BN1097_610039</name>
</gene>
<name>A0A069AC51_CLODI</name>
<organism evidence="1">
    <name type="scientific">Clostridioides difficile</name>
    <name type="common">Peptoclostridium difficile</name>
    <dbReference type="NCBI Taxonomy" id="1496"/>
    <lineage>
        <taxon>Bacteria</taxon>
        <taxon>Bacillati</taxon>
        <taxon>Bacillota</taxon>
        <taxon>Clostridia</taxon>
        <taxon>Peptostreptococcales</taxon>
        <taxon>Peptostreptococcaceae</taxon>
        <taxon>Clostridioides</taxon>
    </lineage>
</organism>
<accession>A0A069AC51</accession>